<keyword evidence="1" id="KW-0732">Signal</keyword>
<comment type="caution">
    <text evidence="2">The sequence shown here is derived from an EMBL/GenBank/DDBJ whole genome shotgun (WGS) entry which is preliminary data.</text>
</comment>
<gene>
    <name evidence="2" type="ORF">GCM10022276_22950</name>
</gene>
<evidence type="ECO:0000313" key="3">
    <source>
        <dbReference type="Proteomes" id="UP001500827"/>
    </source>
</evidence>
<dbReference type="Proteomes" id="UP001500827">
    <property type="component" value="Unassembled WGS sequence"/>
</dbReference>
<sequence length="300" mass="31674">MRSIGIVRSFNLAVVPTLLFMASPAAPEPQKTNWDAIDQALGRAGTPQADGVRRYSFPRTDLHVALDGVTVKPALALGGWLAFQPMGANAIVMGDLVLTPEEVNPVMSELLKGGIHVTAIHNHLLRAAPPTVYMHVEGRGDPARLAAGLHAGLAISHTPPASPSAAPPPPLDLDTAAVDRIMGKAGKANGGVYQFTFPRAETIMDEGMAEPASMGTGTVINFQPLGGGRVATTGDFVLLGSEVDPVMRELRAHEIEVTALHSHMIGEQPTIYFMHFWAVGPATQLAVGLKAAVDRTNAQR</sequence>
<proteinExistence type="predicted"/>
<feature type="chain" id="PRO_5047083768" evidence="1">
    <location>
        <begin position="28"/>
        <end position="300"/>
    </location>
</feature>
<dbReference type="EMBL" id="BAABBM010000001">
    <property type="protein sequence ID" value="GAA3903696.1"/>
    <property type="molecule type" value="Genomic_DNA"/>
</dbReference>
<organism evidence="2 3">
    <name type="scientific">Sphingomonas limnosediminicola</name>
    <dbReference type="NCBI Taxonomy" id="940133"/>
    <lineage>
        <taxon>Bacteria</taxon>
        <taxon>Pseudomonadati</taxon>
        <taxon>Pseudomonadota</taxon>
        <taxon>Alphaproteobacteria</taxon>
        <taxon>Sphingomonadales</taxon>
        <taxon>Sphingomonadaceae</taxon>
        <taxon>Sphingomonas</taxon>
    </lineage>
</organism>
<reference evidence="3" key="1">
    <citation type="journal article" date="2019" name="Int. J. Syst. Evol. Microbiol.">
        <title>The Global Catalogue of Microorganisms (GCM) 10K type strain sequencing project: providing services to taxonomists for standard genome sequencing and annotation.</title>
        <authorList>
            <consortium name="The Broad Institute Genomics Platform"/>
            <consortium name="The Broad Institute Genome Sequencing Center for Infectious Disease"/>
            <person name="Wu L."/>
            <person name="Ma J."/>
        </authorList>
    </citation>
    <scope>NUCLEOTIDE SEQUENCE [LARGE SCALE GENOMIC DNA]</scope>
    <source>
        <strain evidence="3">JCM 17543</strain>
    </source>
</reference>
<keyword evidence="3" id="KW-1185">Reference proteome</keyword>
<feature type="signal peptide" evidence="1">
    <location>
        <begin position="1"/>
        <end position="27"/>
    </location>
</feature>
<accession>A0ABP7LQ66</accession>
<evidence type="ECO:0000313" key="2">
    <source>
        <dbReference type="EMBL" id="GAA3903696.1"/>
    </source>
</evidence>
<dbReference type="Pfam" id="PF07485">
    <property type="entry name" value="DUF1529"/>
    <property type="match status" value="2"/>
</dbReference>
<evidence type="ECO:0000256" key="1">
    <source>
        <dbReference type="SAM" id="SignalP"/>
    </source>
</evidence>
<protein>
    <submittedName>
        <fullName evidence="2">DUF1259 domain-containing protein</fullName>
    </submittedName>
</protein>
<name>A0ABP7LQ66_9SPHN</name>
<dbReference type="RefSeq" id="WP_344699830.1">
    <property type="nucleotide sequence ID" value="NZ_BAABBM010000001.1"/>
</dbReference>
<dbReference type="InterPro" id="IPR011094">
    <property type="entry name" value="Uncharacterised_LppY/LpqO"/>
</dbReference>